<dbReference type="EMBL" id="QZCE01000002">
    <property type="protein sequence ID" value="NEZ64620.1"/>
    <property type="molecule type" value="Genomic_DNA"/>
</dbReference>
<protein>
    <submittedName>
        <fullName evidence="1">Uncharacterized protein</fullName>
    </submittedName>
</protein>
<gene>
    <name evidence="1" type="ORF">D0962_17805</name>
</gene>
<reference evidence="1 2" key="1">
    <citation type="journal article" date="2020" name="Microb. Ecol.">
        <title>Ecogenomics of the Marine Benthic Filamentous Cyanobacterium Adonisia.</title>
        <authorList>
            <person name="Walter J.M."/>
            <person name="Coutinho F.H."/>
            <person name="Leomil L."/>
            <person name="Hargreaves P.I."/>
            <person name="Campeao M.E."/>
            <person name="Vieira V.V."/>
            <person name="Silva B.S."/>
            <person name="Fistarol G.O."/>
            <person name="Salomon P.S."/>
            <person name="Sawabe T."/>
            <person name="Mino S."/>
            <person name="Hosokawa M."/>
            <person name="Miyashita H."/>
            <person name="Maruyama F."/>
            <person name="van Verk M.C."/>
            <person name="Dutilh B.E."/>
            <person name="Thompson C.C."/>
            <person name="Thompson F.L."/>
        </authorList>
    </citation>
    <scope>NUCLEOTIDE SEQUENCE [LARGE SCALE GENOMIC DNA]</scope>
    <source>
        <strain evidence="1 2">CCMR0082</strain>
    </source>
</reference>
<evidence type="ECO:0000313" key="2">
    <source>
        <dbReference type="Proteomes" id="UP000473574"/>
    </source>
</evidence>
<organism evidence="1 2">
    <name type="scientific">Adonisia turfae CCMR0082</name>
    <dbReference type="NCBI Taxonomy" id="2304604"/>
    <lineage>
        <taxon>Bacteria</taxon>
        <taxon>Bacillati</taxon>
        <taxon>Cyanobacteriota</taxon>
        <taxon>Adonisia</taxon>
        <taxon>Adonisia turfae</taxon>
    </lineage>
</organism>
<dbReference type="AlphaFoldDB" id="A0A6M0S896"/>
<evidence type="ECO:0000313" key="1">
    <source>
        <dbReference type="EMBL" id="NEZ64620.1"/>
    </source>
</evidence>
<proteinExistence type="predicted"/>
<sequence length="196" mass="22186">MLAKFKRLEFEAVDGVIRTFYGCSVVGAIEFEERLAELQQALNNHNEEASPEELYRTDKWVRHLINRLLELNGIKPEWCNWDMVSQFVFGRVVDGKATAGYLVGLNTPDKLKKASDDGQAVGGKAGLIAAIATHCQGLEEAYRIAESVPANELLAVLEQKIELAKSPEQRAKEAEDRRFEDWKQKKLQKIKERQVS</sequence>
<dbReference type="Proteomes" id="UP000473574">
    <property type="component" value="Unassembled WGS sequence"/>
</dbReference>
<dbReference type="RefSeq" id="WP_163665038.1">
    <property type="nucleotide sequence ID" value="NZ_QZCE01000002.1"/>
</dbReference>
<name>A0A6M0S896_9CYAN</name>
<accession>A0A6M0S896</accession>
<comment type="caution">
    <text evidence="1">The sequence shown here is derived from an EMBL/GenBank/DDBJ whole genome shotgun (WGS) entry which is preliminary data.</text>
</comment>